<evidence type="ECO:0000256" key="2">
    <source>
        <dbReference type="ARBA" id="ARBA00022448"/>
    </source>
</evidence>
<evidence type="ECO:0000256" key="3">
    <source>
        <dbReference type="ARBA" id="ARBA00022660"/>
    </source>
</evidence>
<dbReference type="EMBL" id="UINC01003891">
    <property type="protein sequence ID" value="SVA10099.1"/>
    <property type="molecule type" value="Genomic_DNA"/>
</dbReference>
<keyword evidence="4" id="KW-0999">Mitochondrion inner membrane</keyword>
<dbReference type="GO" id="GO:0022900">
    <property type="term" value="P:electron transport chain"/>
    <property type="evidence" value="ECO:0007669"/>
    <property type="project" value="InterPro"/>
</dbReference>
<proteinExistence type="predicted"/>
<dbReference type="PANTHER" id="PTHR12219:SF8">
    <property type="entry name" value="NADH DEHYDROGENASE [UBIQUINONE] IRON-SULFUR PROTEIN 4, MITOCHONDRIAL"/>
    <property type="match status" value="1"/>
</dbReference>
<reference evidence="9" key="1">
    <citation type="submission" date="2018-05" db="EMBL/GenBank/DDBJ databases">
        <authorList>
            <person name="Lanie J.A."/>
            <person name="Ng W.-L."/>
            <person name="Kazmierczak K.M."/>
            <person name="Andrzejewski T.M."/>
            <person name="Davidsen T.M."/>
            <person name="Wayne K.J."/>
            <person name="Tettelin H."/>
            <person name="Glass J.I."/>
            <person name="Rusch D."/>
            <person name="Podicherti R."/>
            <person name="Tsui H.-C.T."/>
            <person name="Winkler M.E."/>
        </authorList>
    </citation>
    <scope>NUCLEOTIDE SEQUENCE</scope>
</reference>
<keyword evidence="5" id="KW-0809">Transit peptide</keyword>
<evidence type="ECO:0000256" key="6">
    <source>
        <dbReference type="ARBA" id="ARBA00022982"/>
    </source>
</evidence>
<sequence length="89" mass="10582">MQSGQGNTKKWLAEYISDIEQVKDTLMGWNSSLDTKSQIKVFFDTKEQAIKWAKKNNYQYFVDDPKKRKIKPKSYASNFDINRKESWTH</sequence>
<organism evidence="9">
    <name type="scientific">marine metagenome</name>
    <dbReference type="NCBI Taxonomy" id="408172"/>
    <lineage>
        <taxon>unclassified sequences</taxon>
        <taxon>metagenomes</taxon>
        <taxon>ecological metagenomes</taxon>
    </lineage>
</organism>
<dbReference type="PANTHER" id="PTHR12219">
    <property type="entry name" value="NADH-UBIQUINONE OXIDOREDUCTASE"/>
    <property type="match status" value="1"/>
</dbReference>
<keyword evidence="6" id="KW-0249">Electron transport</keyword>
<dbReference type="InterPro" id="IPR006885">
    <property type="entry name" value="NADH_UbQ_FeS_4_mit-like"/>
</dbReference>
<accession>A0A381T2Y8</accession>
<comment type="subcellular location">
    <subcellularLocation>
        <location evidence="1">Mitochondrion inner membrane</location>
    </subcellularLocation>
</comment>
<dbReference type="InterPro" id="IPR038532">
    <property type="entry name" value="NDUFS4-like_sf"/>
</dbReference>
<evidence type="ECO:0000256" key="7">
    <source>
        <dbReference type="ARBA" id="ARBA00023128"/>
    </source>
</evidence>
<dbReference type="Gene3D" id="3.30.160.190">
    <property type="entry name" value="atu1810 like domain"/>
    <property type="match status" value="1"/>
</dbReference>
<protein>
    <recommendedName>
        <fullName evidence="10">NADH dehydrogenase [ubiquinone] iron-sulfur protein 4, mitochondrial</fullName>
    </recommendedName>
</protein>
<dbReference type="GO" id="GO:0005743">
    <property type="term" value="C:mitochondrial inner membrane"/>
    <property type="evidence" value="ECO:0007669"/>
    <property type="project" value="UniProtKB-SubCell"/>
</dbReference>
<evidence type="ECO:0000256" key="4">
    <source>
        <dbReference type="ARBA" id="ARBA00022792"/>
    </source>
</evidence>
<evidence type="ECO:0000256" key="8">
    <source>
        <dbReference type="ARBA" id="ARBA00023136"/>
    </source>
</evidence>
<keyword evidence="8" id="KW-0472">Membrane</keyword>
<name>A0A381T2Y8_9ZZZZ</name>
<evidence type="ECO:0008006" key="10">
    <source>
        <dbReference type="Google" id="ProtNLM"/>
    </source>
</evidence>
<dbReference type="AlphaFoldDB" id="A0A381T2Y8"/>
<keyword evidence="2" id="KW-0813">Transport</keyword>
<evidence type="ECO:0000256" key="5">
    <source>
        <dbReference type="ARBA" id="ARBA00022946"/>
    </source>
</evidence>
<evidence type="ECO:0000313" key="9">
    <source>
        <dbReference type="EMBL" id="SVA10099.1"/>
    </source>
</evidence>
<keyword evidence="3" id="KW-0679">Respiratory chain</keyword>
<dbReference type="Pfam" id="PF04800">
    <property type="entry name" value="NDUS4"/>
    <property type="match status" value="1"/>
</dbReference>
<gene>
    <name evidence="9" type="ORF">METZ01_LOCUS62953</name>
</gene>
<evidence type="ECO:0000256" key="1">
    <source>
        <dbReference type="ARBA" id="ARBA00004273"/>
    </source>
</evidence>
<keyword evidence="7" id="KW-0496">Mitochondrion</keyword>